<dbReference type="GO" id="GO:0004029">
    <property type="term" value="F:aldehyde dehydrogenase (NAD+) activity"/>
    <property type="evidence" value="ECO:0007669"/>
    <property type="project" value="TreeGrafter"/>
</dbReference>
<gene>
    <name evidence="2" type="ORF">MELA_02016</name>
</gene>
<dbReference type="InterPro" id="IPR001509">
    <property type="entry name" value="Epimerase_deHydtase"/>
</dbReference>
<reference evidence="2 3" key="1">
    <citation type="submission" date="2019-07" db="EMBL/GenBank/DDBJ databases">
        <authorList>
            <person name="Cremers G."/>
        </authorList>
    </citation>
    <scope>NUCLEOTIDE SEQUENCE [LARGE SCALE GENOMIC DNA]</scope>
</reference>
<evidence type="ECO:0000313" key="3">
    <source>
        <dbReference type="Proteomes" id="UP000334340"/>
    </source>
</evidence>
<organism evidence="2 3">
    <name type="scientific">Candidatus Methylomirabilis lanthanidiphila</name>
    <dbReference type="NCBI Taxonomy" id="2211376"/>
    <lineage>
        <taxon>Bacteria</taxon>
        <taxon>Candidatus Methylomirabilota</taxon>
        <taxon>Candidatus Methylomirabilia</taxon>
        <taxon>Candidatus Methylomirabilales</taxon>
        <taxon>Candidatus Methylomirabilaceae</taxon>
        <taxon>Candidatus Methylomirabilis</taxon>
    </lineage>
</organism>
<dbReference type="AlphaFoldDB" id="A0A564ZJW2"/>
<name>A0A564ZJW2_9BACT</name>
<dbReference type="InterPro" id="IPR036291">
    <property type="entry name" value="NAD(P)-bd_dom_sf"/>
</dbReference>
<dbReference type="GO" id="GO:0005737">
    <property type="term" value="C:cytoplasm"/>
    <property type="evidence" value="ECO:0007669"/>
    <property type="project" value="TreeGrafter"/>
</dbReference>
<accession>A0A564ZJW2</accession>
<dbReference type="SUPFAM" id="SSF51735">
    <property type="entry name" value="NAD(P)-binding Rossmann-fold domains"/>
    <property type="match status" value="1"/>
</dbReference>
<dbReference type="Pfam" id="PF01370">
    <property type="entry name" value="Epimerase"/>
    <property type="match status" value="1"/>
</dbReference>
<keyword evidence="3" id="KW-1185">Reference proteome</keyword>
<proteinExistence type="predicted"/>
<dbReference type="Proteomes" id="UP000334340">
    <property type="component" value="Unassembled WGS sequence"/>
</dbReference>
<dbReference type="Gene3D" id="3.40.50.720">
    <property type="entry name" value="NAD(P)-binding Rossmann-like Domain"/>
    <property type="match status" value="1"/>
</dbReference>
<evidence type="ECO:0000259" key="1">
    <source>
        <dbReference type="Pfam" id="PF01370"/>
    </source>
</evidence>
<protein>
    <submittedName>
        <fullName evidence="2">NAD-dependent epimerase/dehydratase</fullName>
    </submittedName>
</protein>
<feature type="domain" description="NAD-dependent epimerase/dehydratase" evidence="1">
    <location>
        <begin position="3"/>
        <end position="216"/>
    </location>
</feature>
<dbReference type="PANTHER" id="PTHR48079">
    <property type="entry name" value="PROTEIN YEEZ"/>
    <property type="match status" value="1"/>
</dbReference>
<sequence>MKVFVTGANGYIGFNVASAFRRAGHEVWGLVRSEKKAHAIAMHEIHPVIGSMQHPESYQQIAEQCAMLIHAAVDYQADTFSLDRRTMEVLLATGTRGLQPKTVVYTSGTWVYGDTLGKTVDEGASLKPAPLIAGRPDIEQMVLKASEVRGVVVRPGCVYGRQGGLTGMWFDGPDKGRQLQVIGDGSNHWAMVHVDDLAEGYLRAAERGLGGEVFNLTDQSRSTVREMADAVARATGYTGQAQFVPADEASYILDGFAECLTLDQRVDSSKAVRLLGWQSKHPGFIDGVDTYFQSWKAAQYA</sequence>
<evidence type="ECO:0000313" key="2">
    <source>
        <dbReference type="EMBL" id="VUZ85631.1"/>
    </source>
</evidence>
<dbReference type="EMBL" id="CABIKM010000030">
    <property type="protein sequence ID" value="VUZ85631.1"/>
    <property type="molecule type" value="Genomic_DNA"/>
</dbReference>
<dbReference type="PANTHER" id="PTHR48079:SF3">
    <property type="entry name" value="NAD-DEPENDENT EPIMERASE_DEHYDRATASE DOMAIN-CONTAINING PROTEIN"/>
    <property type="match status" value="1"/>
</dbReference>
<dbReference type="InterPro" id="IPR051783">
    <property type="entry name" value="NAD(P)-dependent_oxidoreduct"/>
</dbReference>